<dbReference type="RefSeq" id="XP_010257336.1">
    <property type="nucleotide sequence ID" value="XM_010259034.2"/>
</dbReference>
<organism evidence="3 4">
    <name type="scientific">Nelumbo nucifera</name>
    <name type="common">Sacred lotus</name>
    <dbReference type="NCBI Taxonomy" id="4432"/>
    <lineage>
        <taxon>Eukaryota</taxon>
        <taxon>Viridiplantae</taxon>
        <taxon>Streptophyta</taxon>
        <taxon>Embryophyta</taxon>
        <taxon>Tracheophyta</taxon>
        <taxon>Spermatophyta</taxon>
        <taxon>Magnoliopsida</taxon>
        <taxon>Proteales</taxon>
        <taxon>Nelumbonaceae</taxon>
        <taxon>Nelumbo</taxon>
    </lineage>
</organism>
<dbReference type="STRING" id="4432.A0A1U7ZUN1"/>
<name>A0A1U7ZUN1_NELNU</name>
<dbReference type="OrthoDB" id="1862401at2759"/>
<dbReference type="FunCoup" id="A0A1U7ZUN1">
    <property type="interactions" value="363"/>
</dbReference>
<evidence type="ECO:0000256" key="1">
    <source>
        <dbReference type="ARBA" id="ARBA00022679"/>
    </source>
</evidence>
<dbReference type="Gene3D" id="3.30.559.10">
    <property type="entry name" value="Chloramphenicol acetyltransferase-like domain"/>
    <property type="match status" value="2"/>
</dbReference>
<keyword evidence="3" id="KW-1185">Reference proteome</keyword>
<proteinExistence type="predicted"/>
<evidence type="ECO:0000256" key="2">
    <source>
        <dbReference type="ARBA" id="ARBA00023315"/>
    </source>
</evidence>
<dbReference type="InterPro" id="IPR023213">
    <property type="entry name" value="CAT-like_dom_sf"/>
</dbReference>
<dbReference type="InterPro" id="IPR051504">
    <property type="entry name" value="Plant_metabolite_acyltrans"/>
</dbReference>
<accession>A0A1U7ZUN1</accession>
<dbReference type="AlphaFoldDB" id="A0A1U7ZUN1"/>
<gene>
    <name evidence="4" type="primary">LOC104597472</name>
</gene>
<dbReference type="Pfam" id="PF02458">
    <property type="entry name" value="Transferase"/>
    <property type="match status" value="1"/>
</dbReference>
<evidence type="ECO:0000313" key="4">
    <source>
        <dbReference type="RefSeq" id="XP_010257336.1"/>
    </source>
</evidence>
<reference evidence="4" key="1">
    <citation type="submission" date="2025-08" db="UniProtKB">
        <authorList>
            <consortium name="RefSeq"/>
        </authorList>
    </citation>
    <scope>IDENTIFICATION</scope>
</reference>
<keyword evidence="2" id="KW-0012">Acyltransferase</keyword>
<evidence type="ECO:0000313" key="3">
    <source>
        <dbReference type="Proteomes" id="UP000189703"/>
    </source>
</evidence>
<protein>
    <submittedName>
        <fullName evidence="4">Anthocyanin 5-aromatic acyltransferase-like</fullName>
    </submittedName>
</protein>
<dbReference type="Proteomes" id="UP000189703">
    <property type="component" value="Unplaced"/>
</dbReference>
<dbReference type="OMA" id="KWATTHR"/>
<dbReference type="GeneID" id="104597472"/>
<keyword evidence="1" id="KW-0808">Transferase</keyword>
<dbReference type="KEGG" id="nnu:104597472"/>
<dbReference type="GO" id="GO:0016747">
    <property type="term" value="F:acyltransferase activity, transferring groups other than amino-acyl groups"/>
    <property type="evidence" value="ECO:0007669"/>
    <property type="project" value="UniProtKB-ARBA"/>
</dbReference>
<dbReference type="eggNOG" id="ENOG502QPXT">
    <property type="taxonomic scope" value="Eukaryota"/>
</dbReference>
<sequence>MAPPKSVKVVELCKVAPAAGSGSGSVIEASLPLSFFDLFWLPVPPTQLLYFYRFPHSSIYFRQSLLPRIKHSLSLTLFHFYPFAGHLSWPPECPKPMIHYAQGDSVSLAIAESDGNFYHLSGNKAQDAKELHPLIPELRVSRSTVPMLALQITVFPDSGICLGVTMPHAVADARTIMNFINAWSSACRLGEISLSTEALPCYEKTVIKDPKGLEEMYLNQLTEHYCKSAGNPRLDVLDFGQPDNTVRATFELSRANIATLKAGAMALHKDKQLPPARLSTFTLLCAYIWVSLVKSGDQRVSLSFNVDCGARQKPPVPATYFGNCVGTRVVTAERADLLRHDGIVIAACLIEESINGLEDGALDGAEGWVSRLLSSKSEGKIWAAGSPRLGIYDADFGWGRPKKVELASIDKTGAIFIRESCNGDGGVEVSLALMKHEMDAFASVFVNGLEAKGSVFHRSGL</sequence>
<dbReference type="PANTHER" id="PTHR31625">
    <property type="match status" value="1"/>
</dbReference>